<feature type="short sequence motif" description="'KMSKS' region" evidence="10">
    <location>
        <begin position="254"/>
        <end position="258"/>
    </location>
</feature>
<dbReference type="GO" id="GO:0008270">
    <property type="term" value="F:zinc ion binding"/>
    <property type="evidence" value="ECO:0007669"/>
    <property type="project" value="InterPro"/>
</dbReference>
<feature type="short sequence motif" description="'HIGH' region" evidence="10">
    <location>
        <begin position="13"/>
        <end position="23"/>
    </location>
</feature>
<evidence type="ECO:0000256" key="6">
    <source>
        <dbReference type="ARBA" id="ARBA00022741"/>
    </source>
</evidence>
<organism evidence="12 13">
    <name type="scientific">Candidatus Jorgensenbacteria bacterium GW2011_GWF2_41_8</name>
    <dbReference type="NCBI Taxonomy" id="1618667"/>
    <lineage>
        <taxon>Bacteria</taxon>
        <taxon>Candidatus Joergenseniibacteriota</taxon>
    </lineage>
</organism>
<dbReference type="PRINTS" id="PR00987">
    <property type="entry name" value="TRNASYNTHGLU"/>
</dbReference>
<evidence type="ECO:0000256" key="10">
    <source>
        <dbReference type="HAMAP-Rule" id="MF_00022"/>
    </source>
</evidence>
<keyword evidence="7 10" id="KW-0067">ATP-binding</keyword>
<dbReference type="HAMAP" id="MF_00022">
    <property type="entry name" value="Glu_tRNA_synth_type1"/>
    <property type="match status" value="1"/>
</dbReference>
<dbReference type="FunFam" id="3.40.50.620:FF:000007">
    <property type="entry name" value="Glutamate--tRNA ligase"/>
    <property type="match status" value="1"/>
</dbReference>
<proteinExistence type="inferred from homology"/>
<dbReference type="NCBIfam" id="TIGR00464">
    <property type="entry name" value="gltX_bact"/>
    <property type="match status" value="1"/>
</dbReference>
<dbReference type="GO" id="GO:0004818">
    <property type="term" value="F:glutamate-tRNA ligase activity"/>
    <property type="evidence" value="ECO:0007669"/>
    <property type="project" value="UniProtKB-UniRule"/>
</dbReference>
<comment type="caution">
    <text evidence="10">Lacks conserved residue(s) required for the propagation of feature annotation.</text>
</comment>
<feature type="binding site" evidence="10">
    <location>
        <position position="257"/>
    </location>
    <ligand>
        <name>ATP</name>
        <dbReference type="ChEBI" id="CHEBI:30616"/>
    </ligand>
</feature>
<keyword evidence="8 10" id="KW-0648">Protein biosynthesis</keyword>
<dbReference type="InterPro" id="IPR020058">
    <property type="entry name" value="Glu/Gln-tRNA-synth_Ib_cat-dom"/>
</dbReference>
<dbReference type="InterPro" id="IPR008925">
    <property type="entry name" value="aa_tRNA-synth_I_cd-bd_sf"/>
</dbReference>
<reference evidence="12" key="1">
    <citation type="journal article" date="2015" name="Nature">
        <title>rRNA introns, odd ribosomes, and small enigmatic genomes across a large radiation of phyla.</title>
        <authorList>
            <person name="Brown C.T."/>
            <person name="Hug L.A."/>
            <person name="Thomas B.C."/>
            <person name="Sharon I."/>
            <person name="Castelle C.J."/>
            <person name="Singh A."/>
            <person name="Wilkins M.J."/>
            <person name="Williams K.H."/>
            <person name="Banfield J.F."/>
        </authorList>
    </citation>
    <scope>NUCLEOTIDE SEQUENCE [LARGE SCALE GENOMIC DNA]</scope>
</reference>
<dbReference type="Proteomes" id="UP000033856">
    <property type="component" value="Unassembled WGS sequence"/>
</dbReference>
<evidence type="ECO:0000256" key="3">
    <source>
        <dbReference type="ARBA" id="ARBA00011245"/>
    </source>
</evidence>
<dbReference type="InterPro" id="IPR014729">
    <property type="entry name" value="Rossmann-like_a/b/a_fold"/>
</dbReference>
<keyword evidence="9 10" id="KW-0030">Aminoacyl-tRNA synthetase</keyword>
<evidence type="ECO:0000256" key="2">
    <source>
        <dbReference type="ARBA" id="ARBA00007894"/>
    </source>
</evidence>
<dbReference type="EMBL" id="LCCD01000030">
    <property type="protein sequence ID" value="KKS24129.1"/>
    <property type="molecule type" value="Genomic_DNA"/>
</dbReference>
<protein>
    <recommendedName>
        <fullName evidence="10">Glutamate--tRNA ligase</fullName>
        <ecNumber evidence="10">6.1.1.17</ecNumber>
    </recommendedName>
    <alternativeName>
        <fullName evidence="10">Glutamyl-tRNA synthetase</fullName>
        <shortName evidence="10">GluRS</shortName>
    </alternativeName>
</protein>
<dbReference type="Pfam" id="PF00749">
    <property type="entry name" value="tRNA-synt_1c"/>
    <property type="match status" value="1"/>
</dbReference>
<keyword evidence="5 10" id="KW-0436">Ligase</keyword>
<comment type="subunit">
    <text evidence="3 10">Monomer.</text>
</comment>
<dbReference type="SUPFAM" id="SSF52374">
    <property type="entry name" value="Nucleotidylyl transferase"/>
    <property type="match status" value="1"/>
</dbReference>
<evidence type="ECO:0000313" key="13">
    <source>
        <dbReference type="Proteomes" id="UP000033856"/>
    </source>
</evidence>
<evidence type="ECO:0000256" key="9">
    <source>
        <dbReference type="ARBA" id="ARBA00023146"/>
    </source>
</evidence>
<comment type="subcellular location">
    <subcellularLocation>
        <location evidence="1 10">Cytoplasm</location>
    </subcellularLocation>
</comment>
<sequence>MEKQGKIRVRIAPSPTGSLHIGTARTALFNWLFARKNGGEFILRIEDTDLERSDKKYEENIIEGLKWLGINWDGLIYHQSERLDVYEKYLKQLLDSGKAFWCYHTAEELEAEKTVQMKRKEPPRHICGYKTQNSIRSIRQLAEADKTQNQEKGIIRLAVDENSTRVVHFNDAIRGQIEWEEKLIGDFSLAKDLRTPLYNFAVVVDDTDMEITHVIRGEDHISNTPKQILIYEALGRELPVFAHLPLILGNDKSKLSKRHGATSVMEYKKDYLPEALINFMGFLGFTYDKEIINKEEMAEEFDLAKVHKSGAVFDVKKLNWLNSQYIKRLAPSEFKNLTDLKVSDAVIPLITERLEKLSDVNNFEYFWKTPEYDKELLIWKGTCWTGCANRCASPPASPPKNIWMPKRGRNSLATGD</sequence>
<evidence type="ECO:0000256" key="4">
    <source>
        <dbReference type="ARBA" id="ARBA00022490"/>
    </source>
</evidence>
<dbReference type="SUPFAM" id="SSF48163">
    <property type="entry name" value="An anticodon-binding domain of class I aminoacyl-tRNA synthetases"/>
    <property type="match status" value="1"/>
</dbReference>
<dbReference type="GO" id="GO:0006424">
    <property type="term" value="P:glutamyl-tRNA aminoacylation"/>
    <property type="evidence" value="ECO:0007669"/>
    <property type="project" value="UniProtKB-UniRule"/>
</dbReference>
<dbReference type="GO" id="GO:0005524">
    <property type="term" value="F:ATP binding"/>
    <property type="evidence" value="ECO:0007669"/>
    <property type="project" value="UniProtKB-UniRule"/>
</dbReference>
<name>A0A0G0XH11_9BACT</name>
<keyword evidence="4 10" id="KW-0963">Cytoplasm</keyword>
<evidence type="ECO:0000256" key="7">
    <source>
        <dbReference type="ARBA" id="ARBA00022840"/>
    </source>
</evidence>
<dbReference type="PANTHER" id="PTHR43311:SF2">
    <property type="entry name" value="GLUTAMATE--TRNA LIGASE, MITOCHONDRIAL-RELATED"/>
    <property type="match status" value="1"/>
</dbReference>
<dbReference type="GO" id="GO:0000049">
    <property type="term" value="F:tRNA binding"/>
    <property type="evidence" value="ECO:0007669"/>
    <property type="project" value="InterPro"/>
</dbReference>
<dbReference type="PROSITE" id="PS00178">
    <property type="entry name" value="AA_TRNA_LIGASE_I"/>
    <property type="match status" value="1"/>
</dbReference>
<dbReference type="InterPro" id="IPR033910">
    <property type="entry name" value="GluRS_core"/>
</dbReference>
<dbReference type="PATRIC" id="fig|1618667.3.peg.476"/>
<feature type="domain" description="Glutamyl/glutaminyl-tRNA synthetase class Ib catalytic" evidence="11">
    <location>
        <begin position="6"/>
        <end position="320"/>
    </location>
</feature>
<comment type="catalytic activity">
    <reaction evidence="10">
        <text>tRNA(Glu) + L-glutamate + ATP = L-glutamyl-tRNA(Glu) + AMP + diphosphate</text>
        <dbReference type="Rhea" id="RHEA:23540"/>
        <dbReference type="Rhea" id="RHEA-COMP:9663"/>
        <dbReference type="Rhea" id="RHEA-COMP:9680"/>
        <dbReference type="ChEBI" id="CHEBI:29985"/>
        <dbReference type="ChEBI" id="CHEBI:30616"/>
        <dbReference type="ChEBI" id="CHEBI:33019"/>
        <dbReference type="ChEBI" id="CHEBI:78442"/>
        <dbReference type="ChEBI" id="CHEBI:78520"/>
        <dbReference type="ChEBI" id="CHEBI:456215"/>
        <dbReference type="EC" id="6.1.1.17"/>
    </reaction>
</comment>
<comment type="function">
    <text evidence="10">Catalyzes the attachment of glutamate to tRNA(Glu) in a two-step reaction: glutamate is first activated by ATP to form Glu-AMP and then transferred to the acceptor end of tRNA(Glu).</text>
</comment>
<evidence type="ECO:0000313" key="12">
    <source>
        <dbReference type="EMBL" id="KKS24129.1"/>
    </source>
</evidence>
<comment type="caution">
    <text evidence="12">The sequence shown here is derived from an EMBL/GenBank/DDBJ whole genome shotgun (WGS) entry which is preliminary data.</text>
</comment>
<comment type="similarity">
    <text evidence="2 10">Belongs to the class-I aminoacyl-tRNA synthetase family. Glutamate--tRNA ligase type 1 subfamily.</text>
</comment>
<dbReference type="GO" id="GO:0005829">
    <property type="term" value="C:cytosol"/>
    <property type="evidence" value="ECO:0007669"/>
    <property type="project" value="TreeGrafter"/>
</dbReference>
<dbReference type="CDD" id="cd00808">
    <property type="entry name" value="GluRS_core"/>
    <property type="match status" value="1"/>
</dbReference>
<accession>A0A0G0XH11</accession>
<evidence type="ECO:0000256" key="5">
    <source>
        <dbReference type="ARBA" id="ARBA00022598"/>
    </source>
</evidence>
<dbReference type="InterPro" id="IPR000924">
    <property type="entry name" value="Glu/Gln-tRNA-synth"/>
</dbReference>
<dbReference type="PANTHER" id="PTHR43311">
    <property type="entry name" value="GLUTAMATE--TRNA LIGASE"/>
    <property type="match status" value="1"/>
</dbReference>
<dbReference type="AlphaFoldDB" id="A0A0G0XH11"/>
<evidence type="ECO:0000259" key="11">
    <source>
        <dbReference type="Pfam" id="PF00749"/>
    </source>
</evidence>
<dbReference type="InterPro" id="IPR001412">
    <property type="entry name" value="aa-tRNA-synth_I_CS"/>
</dbReference>
<dbReference type="InterPro" id="IPR004527">
    <property type="entry name" value="Glu-tRNA-ligase_bac/mito"/>
</dbReference>
<keyword evidence="6 10" id="KW-0547">Nucleotide-binding</keyword>
<dbReference type="Gene3D" id="3.40.50.620">
    <property type="entry name" value="HUPs"/>
    <property type="match status" value="1"/>
</dbReference>
<evidence type="ECO:0000256" key="8">
    <source>
        <dbReference type="ARBA" id="ARBA00022917"/>
    </source>
</evidence>
<gene>
    <name evidence="10" type="primary">gltX</name>
    <name evidence="12" type="ORF">UU83_C0030G0010</name>
</gene>
<dbReference type="EC" id="6.1.1.17" evidence="10"/>
<dbReference type="InterPro" id="IPR049940">
    <property type="entry name" value="GluQ/Sye"/>
</dbReference>
<evidence type="ECO:0000256" key="1">
    <source>
        <dbReference type="ARBA" id="ARBA00004496"/>
    </source>
</evidence>